<gene>
    <name evidence="6" type="ORF">BUALT_Bualt09G0061900</name>
</gene>
<dbReference type="PROSITE" id="PS50137">
    <property type="entry name" value="DS_RBD"/>
    <property type="match status" value="3"/>
</dbReference>
<dbReference type="Proteomes" id="UP000826271">
    <property type="component" value="Unassembled WGS sequence"/>
</dbReference>
<dbReference type="AlphaFoldDB" id="A0AAV6X1L4"/>
<protein>
    <recommendedName>
        <fullName evidence="5">DRBM domain-containing protein</fullName>
    </recommendedName>
</protein>
<organism evidence="6 7">
    <name type="scientific">Buddleja alternifolia</name>
    <dbReference type="NCBI Taxonomy" id="168488"/>
    <lineage>
        <taxon>Eukaryota</taxon>
        <taxon>Viridiplantae</taxon>
        <taxon>Streptophyta</taxon>
        <taxon>Embryophyta</taxon>
        <taxon>Tracheophyta</taxon>
        <taxon>Spermatophyta</taxon>
        <taxon>Magnoliopsida</taxon>
        <taxon>eudicotyledons</taxon>
        <taxon>Gunneridae</taxon>
        <taxon>Pentapetalae</taxon>
        <taxon>asterids</taxon>
        <taxon>lamiids</taxon>
        <taxon>Lamiales</taxon>
        <taxon>Scrophulariaceae</taxon>
        <taxon>Buddlejeae</taxon>
        <taxon>Buddleja</taxon>
    </lineage>
</organism>
<dbReference type="InterPro" id="IPR014720">
    <property type="entry name" value="dsRBD_dom"/>
</dbReference>
<dbReference type="Pfam" id="PF00035">
    <property type="entry name" value="dsrm"/>
    <property type="match status" value="3"/>
</dbReference>
<evidence type="ECO:0000313" key="7">
    <source>
        <dbReference type="Proteomes" id="UP000826271"/>
    </source>
</evidence>
<feature type="domain" description="DRBM" evidence="5">
    <location>
        <begin position="336"/>
        <end position="404"/>
    </location>
</feature>
<keyword evidence="7" id="KW-1185">Reference proteome</keyword>
<feature type="compositionally biased region" description="Basic and acidic residues" evidence="4">
    <location>
        <begin position="435"/>
        <end position="447"/>
    </location>
</feature>
<feature type="domain" description="DRBM" evidence="5">
    <location>
        <begin position="262"/>
        <end position="331"/>
    </location>
</feature>
<evidence type="ECO:0000256" key="4">
    <source>
        <dbReference type="SAM" id="MobiDB-lite"/>
    </source>
</evidence>
<sequence>MYKNKLQELCQRRSWELPEYTTVKDGPDHMPAFKAYVKVHGEAFETPEQCKSAKDAQNTVARMAFHHFYVPPPPPRVTRPLTPAAAAARGVNSVFGPVTVASPLPAVSPDVSIAFNHFNVPPPQPRVTRPLTPTSAPSVAAAPPVNSVFGGFTLASPLPAVRPAASLPAVSSDVLIARVSPAANPSAMQSVAEVTPVIPVSPPPSSLPIPPPGLLSTKNDANTKPSNGDIMPQTCEDTTENSVIYRIAIGTQDKSYKDTLHMYKNRLQQYAQKQNLGFPVYSCEAEGPPHDRRFKSRVSFDGKSYETVEFFPTLKEAEQAAAKVACHVLSADDGGLYKNLLQEFAQKKGLLCPTYETVSSGLSHRPSFVSTVEIGSGTFRGDEAKTKKQAEMNAAKIAYMALQERFSAKESSSVSSVTVADNLALNIQPTATPKKHQDATGEEDQIHIKRAKSSSEDISVDSSSNDSNLLSSQVENSTPAGPVTEKPVRTKTVVFPRKLNLPIPEGATVMPYSDDKWVAYKIELK</sequence>
<evidence type="ECO:0000256" key="1">
    <source>
        <dbReference type="ARBA" id="ARBA00022737"/>
    </source>
</evidence>
<reference evidence="6" key="1">
    <citation type="submission" date="2019-10" db="EMBL/GenBank/DDBJ databases">
        <authorList>
            <person name="Zhang R."/>
            <person name="Pan Y."/>
            <person name="Wang J."/>
            <person name="Ma R."/>
            <person name="Yu S."/>
        </authorList>
    </citation>
    <scope>NUCLEOTIDE SEQUENCE</scope>
    <source>
        <strain evidence="6">LA-IB0</strain>
        <tissue evidence="6">Leaf</tissue>
    </source>
</reference>
<comment type="caution">
    <text evidence="6">The sequence shown here is derived from an EMBL/GenBank/DDBJ whole genome shotgun (WGS) entry which is preliminary data.</text>
</comment>
<feature type="region of interest" description="Disordered" evidence="4">
    <location>
        <begin position="428"/>
        <end position="489"/>
    </location>
</feature>
<evidence type="ECO:0000313" key="6">
    <source>
        <dbReference type="EMBL" id="KAG8376423.1"/>
    </source>
</evidence>
<keyword evidence="1" id="KW-0677">Repeat</keyword>
<evidence type="ECO:0000256" key="2">
    <source>
        <dbReference type="ARBA" id="ARBA00022884"/>
    </source>
</evidence>
<proteinExistence type="predicted"/>
<dbReference type="PANTHER" id="PTHR46031:SF16">
    <property type="entry name" value="DOUBLE-STRANDED RNA-BINDING PROTEIN 4"/>
    <property type="match status" value="1"/>
</dbReference>
<keyword evidence="2 3" id="KW-0694">RNA-binding</keyword>
<feature type="domain" description="DRBM" evidence="5">
    <location>
        <begin position="1"/>
        <end position="70"/>
    </location>
</feature>
<dbReference type="PANTHER" id="PTHR46031">
    <property type="match status" value="1"/>
</dbReference>
<feature type="compositionally biased region" description="Low complexity" evidence="4">
    <location>
        <begin position="456"/>
        <end position="472"/>
    </location>
</feature>
<name>A0AAV6X1L4_9LAMI</name>
<accession>A0AAV6X1L4</accession>
<dbReference type="EMBL" id="WHWC01000009">
    <property type="protein sequence ID" value="KAG8376423.1"/>
    <property type="molecule type" value="Genomic_DNA"/>
</dbReference>
<dbReference type="Gene3D" id="3.30.160.20">
    <property type="match status" value="3"/>
</dbReference>
<dbReference type="SMART" id="SM00358">
    <property type="entry name" value="DSRM"/>
    <property type="match status" value="3"/>
</dbReference>
<dbReference type="SUPFAM" id="SSF54768">
    <property type="entry name" value="dsRNA-binding domain-like"/>
    <property type="match status" value="3"/>
</dbReference>
<dbReference type="GO" id="GO:0003723">
    <property type="term" value="F:RNA binding"/>
    <property type="evidence" value="ECO:0007669"/>
    <property type="project" value="UniProtKB-UniRule"/>
</dbReference>
<evidence type="ECO:0000256" key="3">
    <source>
        <dbReference type="PROSITE-ProRule" id="PRU00266"/>
    </source>
</evidence>
<evidence type="ECO:0000259" key="5">
    <source>
        <dbReference type="PROSITE" id="PS50137"/>
    </source>
</evidence>